<name>A0ABY6MT89_9BURK</name>
<gene>
    <name evidence="2" type="ORF">OMP39_01075</name>
</gene>
<sequence length="256" mass="27161">MKTVHLAIAAFSLATSATAWSQAPAPAAASAHTLSGNLTLASDYRFRGFTQTAYKPSLQGGIDFSHTSGFYLGNWNSNVEQSLYRGASLEMDFYGGYKFSAGPLNVDVGGIYYLYPSDDTGGLGKVDHAELYLGAGWSLFSAKLYYGLTNFFGLGDGAPGNTKGNYYVDLAATYDLGGGWTVSGHYGYQYVKNGTDFGLQDDDVSDYKLAVTKDLSGWLLGAALVATSDKDFFTTGVSAPKAGGKTRLVLSVGKTF</sequence>
<feature type="signal peptide" evidence="1">
    <location>
        <begin position="1"/>
        <end position="21"/>
    </location>
</feature>
<reference evidence="2" key="1">
    <citation type="submission" date="2022-10" db="EMBL/GenBank/DDBJ databases">
        <title>Complete genome sequence of Schlegelella aquatica LMG 23380.</title>
        <authorList>
            <person name="Musilova J."/>
            <person name="Kourilova X."/>
            <person name="Bezdicek M."/>
            <person name="Hermankova K."/>
            <person name="Obruca S."/>
            <person name="Sedlar K."/>
        </authorList>
    </citation>
    <scope>NUCLEOTIDE SEQUENCE</scope>
    <source>
        <strain evidence="2">LMG 23380</strain>
    </source>
</reference>
<evidence type="ECO:0000313" key="2">
    <source>
        <dbReference type="EMBL" id="UZD55220.1"/>
    </source>
</evidence>
<proteinExistence type="predicted"/>
<keyword evidence="1" id="KW-0732">Signal</keyword>
<dbReference type="RefSeq" id="WP_264892978.1">
    <property type="nucleotide sequence ID" value="NZ_CP110257.1"/>
</dbReference>
<keyword evidence="3" id="KW-1185">Reference proteome</keyword>
<dbReference type="Proteomes" id="UP001163266">
    <property type="component" value="Chromosome"/>
</dbReference>
<feature type="chain" id="PRO_5046526128" evidence="1">
    <location>
        <begin position="22"/>
        <end position="256"/>
    </location>
</feature>
<dbReference type="EMBL" id="CP110257">
    <property type="protein sequence ID" value="UZD55220.1"/>
    <property type="molecule type" value="Genomic_DNA"/>
</dbReference>
<evidence type="ECO:0000256" key="1">
    <source>
        <dbReference type="SAM" id="SignalP"/>
    </source>
</evidence>
<dbReference type="Pfam" id="PF09694">
    <property type="entry name" value="Gcw_chp"/>
    <property type="match status" value="1"/>
</dbReference>
<dbReference type="SUPFAM" id="SSF56935">
    <property type="entry name" value="Porins"/>
    <property type="match status" value="1"/>
</dbReference>
<protein>
    <submittedName>
        <fullName evidence="2">TorF family putative porin</fullName>
    </submittedName>
</protein>
<dbReference type="NCBIfam" id="TIGR02001">
    <property type="entry name" value="gcw_chp"/>
    <property type="match status" value="1"/>
</dbReference>
<evidence type="ECO:0000313" key="3">
    <source>
        <dbReference type="Proteomes" id="UP001163266"/>
    </source>
</evidence>
<accession>A0ABY6MT89</accession>
<organism evidence="2 3">
    <name type="scientific">Caldimonas aquatica</name>
    <dbReference type="NCBI Taxonomy" id="376175"/>
    <lineage>
        <taxon>Bacteria</taxon>
        <taxon>Pseudomonadati</taxon>
        <taxon>Pseudomonadota</taxon>
        <taxon>Betaproteobacteria</taxon>
        <taxon>Burkholderiales</taxon>
        <taxon>Sphaerotilaceae</taxon>
        <taxon>Caldimonas</taxon>
    </lineage>
</organism>
<dbReference type="InterPro" id="IPR010239">
    <property type="entry name" value="CHP02001"/>
</dbReference>